<comment type="caution">
    <text evidence="2">The sequence shown here is derived from an EMBL/GenBank/DDBJ whole genome shotgun (WGS) entry which is preliminary data.</text>
</comment>
<dbReference type="AlphaFoldDB" id="A0A8H6JUJ1"/>
<dbReference type="EMBL" id="WIGN01000012">
    <property type="protein sequence ID" value="KAF6818966.1"/>
    <property type="molecule type" value="Genomic_DNA"/>
</dbReference>
<feature type="region of interest" description="Disordered" evidence="1">
    <location>
        <begin position="287"/>
        <end position="316"/>
    </location>
</feature>
<name>A0A8H6JUJ1_9PEZI</name>
<gene>
    <name evidence="2" type="ORF">CSOJ01_01623</name>
</gene>
<protein>
    <submittedName>
        <fullName evidence="2">Uncharacterized protein</fullName>
    </submittedName>
</protein>
<accession>A0A8H6JUJ1</accession>
<feature type="compositionally biased region" description="Polar residues" evidence="1">
    <location>
        <begin position="298"/>
        <end position="316"/>
    </location>
</feature>
<feature type="compositionally biased region" description="Polar residues" evidence="1">
    <location>
        <begin position="217"/>
        <end position="230"/>
    </location>
</feature>
<evidence type="ECO:0000256" key="1">
    <source>
        <dbReference type="SAM" id="MobiDB-lite"/>
    </source>
</evidence>
<sequence>MLCPCALPLPPLHVLPAPTALRRKLGYSLPVSPLAGRRCPCGSAVAPAGPPRPPGAAHISSTPTRTPFEHRRCAIQHHPTAANECIVDTDDRGPPNAVRILRSIGLSACGAGPQSPAHRSLVCSVLLCLATARETGMGMGCCPSSTSQAISPNPLSLVDSFLLQITTTSVSTDSHEQPHWLPPVIAGPLARSASSRPFDSSSQPEETAGLGSFPLFSRQTRSLQNHNRSSPPFRKQKGQARFGGEAAGKSSTLIWTNELRGQGCTALGQYAFRGLVNHLQLDNSRRLVGPAGKGDGLPTSSEPDGTFDQTTAVSRL</sequence>
<evidence type="ECO:0000313" key="3">
    <source>
        <dbReference type="Proteomes" id="UP000652219"/>
    </source>
</evidence>
<dbReference type="Proteomes" id="UP000652219">
    <property type="component" value="Unassembled WGS sequence"/>
</dbReference>
<feature type="region of interest" description="Disordered" evidence="1">
    <location>
        <begin position="191"/>
        <end position="247"/>
    </location>
</feature>
<keyword evidence="3" id="KW-1185">Reference proteome</keyword>
<proteinExistence type="predicted"/>
<evidence type="ECO:0000313" key="2">
    <source>
        <dbReference type="EMBL" id="KAF6818966.1"/>
    </source>
</evidence>
<feature type="compositionally biased region" description="Low complexity" evidence="1">
    <location>
        <begin position="191"/>
        <end position="202"/>
    </location>
</feature>
<organism evidence="2 3">
    <name type="scientific">Colletotrichum sojae</name>
    <dbReference type="NCBI Taxonomy" id="2175907"/>
    <lineage>
        <taxon>Eukaryota</taxon>
        <taxon>Fungi</taxon>
        <taxon>Dikarya</taxon>
        <taxon>Ascomycota</taxon>
        <taxon>Pezizomycotina</taxon>
        <taxon>Sordariomycetes</taxon>
        <taxon>Hypocreomycetidae</taxon>
        <taxon>Glomerellales</taxon>
        <taxon>Glomerellaceae</taxon>
        <taxon>Colletotrichum</taxon>
        <taxon>Colletotrichum orchidearum species complex</taxon>
    </lineage>
</organism>
<reference evidence="2 3" key="1">
    <citation type="journal article" date="2020" name="Phytopathology">
        <title>Genome Sequence Resources of Colletotrichum truncatum, C. plurivorum, C. musicola, and C. sojae: Four Species Pathogenic to Soybean (Glycine max).</title>
        <authorList>
            <person name="Rogerio F."/>
            <person name="Boufleur T.R."/>
            <person name="Ciampi-Guillardi M."/>
            <person name="Sukno S.A."/>
            <person name="Thon M.R."/>
            <person name="Massola Junior N.S."/>
            <person name="Baroncelli R."/>
        </authorList>
    </citation>
    <scope>NUCLEOTIDE SEQUENCE [LARGE SCALE GENOMIC DNA]</scope>
    <source>
        <strain evidence="2 3">LFN0009</strain>
    </source>
</reference>